<keyword evidence="10" id="KW-0998">Cell outer membrane</keyword>
<sequence>MNCRLAAALSAALLIPGTAFSSGLTLYGVVDTGLRYSHTASEGTTADSLQMMSGQNAGSRFGFKGGESLGSGWRVGFKLENQFESDTGNEKGGRLFHRQSTADVSSPYGRVTFGRIGTFSSAAGTYDLFFGTGDAFDGGDGLITGPYSFDTRRNNTVTYESPSAAGLTGYLQYSFSQGDEAPHESGNERYLGAAAAYRRGALNAVITAERVRYAAITGFGKREDKQVYGLAGSYDFGTFRLLGGLQYVTGADNLAGLWLGKLADGSADYGRLSGAAVGLGAVIPLGKNKVEVMTGYASGRYGKEFAQAGETYDLTGFSAAIRYHYVFSKRTEIYTGIGYQQYKKDFDTAPSRKTRITQVAAGMTHRF</sequence>
<evidence type="ECO:0000256" key="5">
    <source>
        <dbReference type="ARBA" id="ARBA00022692"/>
    </source>
</evidence>
<gene>
    <name evidence="13" type="ORF">MESMUL_12750</name>
</gene>
<dbReference type="CDD" id="cd00342">
    <property type="entry name" value="gram_neg_porins"/>
    <property type="match status" value="1"/>
</dbReference>
<feature type="domain" description="Porin" evidence="12">
    <location>
        <begin position="8"/>
        <end position="344"/>
    </location>
</feature>
<evidence type="ECO:0000256" key="8">
    <source>
        <dbReference type="ARBA" id="ARBA00023114"/>
    </source>
</evidence>
<evidence type="ECO:0000256" key="4">
    <source>
        <dbReference type="ARBA" id="ARBA00022452"/>
    </source>
</evidence>
<keyword evidence="7" id="KW-0406">Ion transport</keyword>
<dbReference type="InterPro" id="IPR033900">
    <property type="entry name" value="Gram_neg_porin_domain"/>
</dbReference>
<dbReference type="InterPro" id="IPR050298">
    <property type="entry name" value="Gram-neg_bact_OMP"/>
</dbReference>
<evidence type="ECO:0000256" key="7">
    <source>
        <dbReference type="ARBA" id="ARBA00023065"/>
    </source>
</evidence>
<comment type="caution">
    <text evidence="13">The sequence shown here is derived from an EMBL/GenBank/DDBJ whole genome shotgun (WGS) entry which is preliminary data.</text>
</comment>
<dbReference type="GO" id="GO:0015288">
    <property type="term" value="F:porin activity"/>
    <property type="evidence" value="ECO:0007669"/>
    <property type="project" value="UniProtKB-KW"/>
</dbReference>
<keyword evidence="5" id="KW-0812">Transmembrane</keyword>
<organism evidence="13 14">
    <name type="scientific">Mesosutterella multiformis</name>
    <dbReference type="NCBI Taxonomy" id="2259133"/>
    <lineage>
        <taxon>Bacteria</taxon>
        <taxon>Pseudomonadati</taxon>
        <taxon>Pseudomonadota</taxon>
        <taxon>Betaproteobacteria</taxon>
        <taxon>Burkholderiales</taxon>
        <taxon>Sutterellaceae</taxon>
        <taxon>Mesosutterella</taxon>
    </lineage>
</organism>
<evidence type="ECO:0000256" key="3">
    <source>
        <dbReference type="ARBA" id="ARBA00022448"/>
    </source>
</evidence>
<dbReference type="SUPFAM" id="SSF56935">
    <property type="entry name" value="Porins"/>
    <property type="match status" value="1"/>
</dbReference>
<dbReference type="InterPro" id="IPR001702">
    <property type="entry name" value="Porin_Gram-ve"/>
</dbReference>
<dbReference type="RefSeq" id="WP_116270204.1">
    <property type="nucleotide sequence ID" value="NZ_BGZJ01000001.1"/>
</dbReference>
<accession>A0A388SER2</accession>
<dbReference type="Gene3D" id="2.40.160.10">
    <property type="entry name" value="Porin"/>
    <property type="match status" value="1"/>
</dbReference>
<evidence type="ECO:0000256" key="9">
    <source>
        <dbReference type="ARBA" id="ARBA00023136"/>
    </source>
</evidence>
<dbReference type="EMBL" id="BGZJ01000001">
    <property type="protein sequence ID" value="GBO93921.1"/>
    <property type="molecule type" value="Genomic_DNA"/>
</dbReference>
<dbReference type="GO" id="GO:0046930">
    <property type="term" value="C:pore complex"/>
    <property type="evidence" value="ECO:0007669"/>
    <property type="project" value="UniProtKB-KW"/>
</dbReference>
<dbReference type="AlphaFoldDB" id="A0A388SER2"/>
<keyword evidence="6 11" id="KW-0732">Signal</keyword>
<keyword evidence="8" id="KW-0626">Porin</keyword>
<dbReference type="Proteomes" id="UP000266091">
    <property type="component" value="Unassembled WGS sequence"/>
</dbReference>
<evidence type="ECO:0000313" key="14">
    <source>
        <dbReference type="Proteomes" id="UP000266091"/>
    </source>
</evidence>
<keyword evidence="9" id="KW-0472">Membrane</keyword>
<keyword evidence="3" id="KW-0813">Transport</keyword>
<evidence type="ECO:0000256" key="6">
    <source>
        <dbReference type="ARBA" id="ARBA00022729"/>
    </source>
</evidence>
<dbReference type="PRINTS" id="PR00182">
    <property type="entry name" value="ECOLNEIPORIN"/>
</dbReference>
<dbReference type="PRINTS" id="PR00184">
    <property type="entry name" value="NEISSPPORIN"/>
</dbReference>
<comment type="subunit">
    <text evidence="2">Homotrimer.</text>
</comment>
<dbReference type="Pfam" id="PF13609">
    <property type="entry name" value="Porin_4"/>
    <property type="match status" value="1"/>
</dbReference>
<evidence type="ECO:0000256" key="10">
    <source>
        <dbReference type="ARBA" id="ARBA00023237"/>
    </source>
</evidence>
<dbReference type="GO" id="GO:0009279">
    <property type="term" value="C:cell outer membrane"/>
    <property type="evidence" value="ECO:0007669"/>
    <property type="project" value="UniProtKB-SubCell"/>
</dbReference>
<protein>
    <submittedName>
        <fullName evidence="13">Porin</fullName>
    </submittedName>
</protein>
<feature type="signal peptide" evidence="11">
    <location>
        <begin position="1"/>
        <end position="21"/>
    </location>
</feature>
<evidence type="ECO:0000256" key="2">
    <source>
        <dbReference type="ARBA" id="ARBA00011233"/>
    </source>
</evidence>
<evidence type="ECO:0000313" key="13">
    <source>
        <dbReference type="EMBL" id="GBO93921.1"/>
    </source>
</evidence>
<dbReference type="InterPro" id="IPR002299">
    <property type="entry name" value="Porin_Neis"/>
</dbReference>
<dbReference type="GO" id="GO:0034220">
    <property type="term" value="P:monoatomic ion transmembrane transport"/>
    <property type="evidence" value="ECO:0007669"/>
    <property type="project" value="InterPro"/>
</dbReference>
<dbReference type="InterPro" id="IPR023614">
    <property type="entry name" value="Porin_dom_sf"/>
</dbReference>
<feature type="chain" id="PRO_5017319367" evidence="11">
    <location>
        <begin position="22"/>
        <end position="367"/>
    </location>
</feature>
<dbReference type="OrthoDB" id="8952625at2"/>
<evidence type="ECO:0000256" key="1">
    <source>
        <dbReference type="ARBA" id="ARBA00004571"/>
    </source>
</evidence>
<name>A0A388SER2_9BURK</name>
<proteinExistence type="predicted"/>
<evidence type="ECO:0000256" key="11">
    <source>
        <dbReference type="SAM" id="SignalP"/>
    </source>
</evidence>
<keyword evidence="4" id="KW-1134">Transmembrane beta strand</keyword>
<dbReference type="PANTHER" id="PTHR34501">
    <property type="entry name" value="PROTEIN YDDL-RELATED"/>
    <property type="match status" value="1"/>
</dbReference>
<dbReference type="PANTHER" id="PTHR34501:SF9">
    <property type="entry name" value="MAJOR OUTER MEMBRANE PROTEIN P.IA"/>
    <property type="match status" value="1"/>
</dbReference>
<evidence type="ECO:0000259" key="12">
    <source>
        <dbReference type="Pfam" id="PF13609"/>
    </source>
</evidence>
<reference evidence="13 14" key="1">
    <citation type="journal article" date="2018" name="Int. J. Syst. Evol. Microbiol.">
        <title>Mesosutterella multiformis gen. nov., sp. nov., a member of the family Sutterellaceae and Sutterella megalosphaeroides sp. nov., isolated from human faeces.</title>
        <authorList>
            <person name="Sakamoto M."/>
            <person name="Ikeyama N."/>
            <person name="Kunihiro T."/>
            <person name="Iino T."/>
            <person name="Yuki M."/>
            <person name="Ohkuma M."/>
        </authorList>
    </citation>
    <scope>NUCLEOTIDE SEQUENCE [LARGE SCALE GENOMIC DNA]</scope>
    <source>
        <strain evidence="13 14">4NBBH2</strain>
    </source>
</reference>
<comment type="subcellular location">
    <subcellularLocation>
        <location evidence="1">Cell outer membrane</location>
        <topology evidence="1">Multi-pass membrane protein</topology>
    </subcellularLocation>
</comment>
<keyword evidence="14" id="KW-1185">Reference proteome</keyword>